<dbReference type="InterPro" id="IPR051982">
    <property type="entry name" value="CiliaryAsmbly_MitoImport"/>
</dbReference>
<evidence type="ECO:0000256" key="3">
    <source>
        <dbReference type="ARBA" id="ARBA00022737"/>
    </source>
</evidence>
<dbReference type="AlphaFoldDB" id="A0A081AP64"/>
<dbReference type="PANTHER" id="PTHR45984:SF1">
    <property type="entry name" value="SPAG1 AXONEMAL DYNEIN ASSEMBLY FACTOR"/>
    <property type="match status" value="1"/>
</dbReference>
<dbReference type="Proteomes" id="UP000028582">
    <property type="component" value="Unassembled WGS sequence"/>
</dbReference>
<dbReference type="EMBL" id="ANJA01000978">
    <property type="protein sequence ID" value="ETO80675.1"/>
    <property type="molecule type" value="Genomic_DNA"/>
</dbReference>
<reference evidence="8 9" key="1">
    <citation type="submission" date="2013-11" db="EMBL/GenBank/DDBJ databases">
        <title>The Genome Sequence of Phytophthora parasitica P1976.</title>
        <authorList>
            <consortium name="The Broad Institute Genomics Platform"/>
            <person name="Russ C."/>
            <person name="Tyler B."/>
            <person name="Panabieres F."/>
            <person name="Shan W."/>
            <person name="Tripathy S."/>
            <person name="Grunwald N."/>
            <person name="Machado M."/>
            <person name="Johnson C.S."/>
            <person name="Walker B."/>
            <person name="Young S."/>
            <person name="Zeng Q."/>
            <person name="Gargeya S."/>
            <person name="Fitzgerald M."/>
            <person name="Haas B."/>
            <person name="Abouelleil A."/>
            <person name="Allen A.W."/>
            <person name="Alvarado L."/>
            <person name="Arachchi H.M."/>
            <person name="Berlin A.M."/>
            <person name="Chapman S.B."/>
            <person name="Gainer-Dewar J."/>
            <person name="Goldberg J."/>
            <person name="Griggs A."/>
            <person name="Gujja S."/>
            <person name="Hansen M."/>
            <person name="Howarth C."/>
            <person name="Imamovic A."/>
            <person name="Ireland A."/>
            <person name="Larimer J."/>
            <person name="McCowan C."/>
            <person name="Murphy C."/>
            <person name="Pearson M."/>
            <person name="Poon T.W."/>
            <person name="Priest M."/>
            <person name="Roberts A."/>
            <person name="Saif S."/>
            <person name="Shea T."/>
            <person name="Sisk P."/>
            <person name="Sykes S."/>
            <person name="Wortman J."/>
            <person name="Nusbaum C."/>
            <person name="Birren B."/>
        </authorList>
    </citation>
    <scope>NUCLEOTIDE SEQUENCE [LARGE SCALE GENOMIC DNA]</scope>
    <source>
        <strain evidence="8 9">P1976</strain>
    </source>
</reference>
<name>A0A081AP64_PHYNI</name>
<feature type="coiled-coil region" evidence="6">
    <location>
        <begin position="151"/>
        <end position="200"/>
    </location>
</feature>
<evidence type="ECO:0000256" key="2">
    <source>
        <dbReference type="ARBA" id="ARBA00022490"/>
    </source>
</evidence>
<comment type="subcellular location">
    <subcellularLocation>
        <location evidence="1">Cytoplasm</location>
    </subcellularLocation>
</comment>
<feature type="compositionally biased region" description="Basic and acidic residues" evidence="7">
    <location>
        <begin position="60"/>
        <end position="87"/>
    </location>
</feature>
<dbReference type="InterPro" id="IPR016024">
    <property type="entry name" value="ARM-type_fold"/>
</dbReference>
<evidence type="ECO:0000256" key="6">
    <source>
        <dbReference type="SAM" id="Coils"/>
    </source>
</evidence>
<gene>
    <name evidence="8" type="ORF">F444_04873</name>
</gene>
<dbReference type="GO" id="GO:0005739">
    <property type="term" value="C:mitochondrion"/>
    <property type="evidence" value="ECO:0007669"/>
    <property type="project" value="TreeGrafter"/>
</dbReference>
<dbReference type="Gene3D" id="1.25.10.10">
    <property type="entry name" value="Leucine-rich Repeat Variant"/>
    <property type="match status" value="1"/>
</dbReference>
<keyword evidence="3" id="KW-0677">Repeat</keyword>
<feature type="repeat" description="TPR" evidence="5">
    <location>
        <begin position="197"/>
        <end position="230"/>
    </location>
</feature>
<dbReference type="GO" id="GO:0006626">
    <property type="term" value="P:protein targeting to mitochondrion"/>
    <property type="evidence" value="ECO:0007669"/>
    <property type="project" value="TreeGrafter"/>
</dbReference>
<dbReference type="GO" id="GO:0005829">
    <property type="term" value="C:cytosol"/>
    <property type="evidence" value="ECO:0007669"/>
    <property type="project" value="TreeGrafter"/>
</dbReference>
<evidence type="ECO:0000256" key="4">
    <source>
        <dbReference type="ARBA" id="ARBA00022803"/>
    </source>
</evidence>
<keyword evidence="2" id="KW-0963">Cytoplasm</keyword>
<dbReference type="Pfam" id="PF14559">
    <property type="entry name" value="TPR_19"/>
    <property type="match status" value="1"/>
</dbReference>
<feature type="region of interest" description="Disordered" evidence="7">
    <location>
        <begin position="44"/>
        <end position="87"/>
    </location>
</feature>
<proteinExistence type="predicted"/>
<dbReference type="OrthoDB" id="629492at2759"/>
<evidence type="ECO:0000313" key="9">
    <source>
        <dbReference type="Proteomes" id="UP000028582"/>
    </source>
</evidence>
<evidence type="ECO:0000256" key="1">
    <source>
        <dbReference type="ARBA" id="ARBA00004496"/>
    </source>
</evidence>
<dbReference type="InterPro" id="IPR011990">
    <property type="entry name" value="TPR-like_helical_dom_sf"/>
</dbReference>
<keyword evidence="6" id="KW-0175">Coiled coil</keyword>
<dbReference type="InterPro" id="IPR011989">
    <property type="entry name" value="ARM-like"/>
</dbReference>
<evidence type="ECO:0000256" key="7">
    <source>
        <dbReference type="SAM" id="MobiDB-lite"/>
    </source>
</evidence>
<dbReference type="PANTHER" id="PTHR45984">
    <property type="entry name" value="RNA (RNA) POLYMERASE II ASSOCIATED PROTEIN HOMOLOG"/>
    <property type="match status" value="1"/>
</dbReference>
<evidence type="ECO:0000313" key="8">
    <source>
        <dbReference type="EMBL" id="ETO80675.1"/>
    </source>
</evidence>
<comment type="caution">
    <text evidence="8">The sequence shown here is derived from an EMBL/GenBank/DDBJ whole genome shotgun (WGS) entry which is preliminary data.</text>
</comment>
<dbReference type="SUPFAM" id="SSF48452">
    <property type="entry name" value="TPR-like"/>
    <property type="match status" value="1"/>
</dbReference>
<organism evidence="8 9">
    <name type="scientific">Phytophthora nicotianae P1976</name>
    <dbReference type="NCBI Taxonomy" id="1317066"/>
    <lineage>
        <taxon>Eukaryota</taxon>
        <taxon>Sar</taxon>
        <taxon>Stramenopiles</taxon>
        <taxon>Oomycota</taxon>
        <taxon>Peronosporomycetes</taxon>
        <taxon>Peronosporales</taxon>
        <taxon>Peronosporaceae</taxon>
        <taxon>Phytophthora</taxon>
    </lineage>
</organism>
<dbReference type="Gene3D" id="1.25.40.10">
    <property type="entry name" value="Tetratricopeptide repeat domain"/>
    <property type="match status" value="1"/>
</dbReference>
<sequence>MDPIKALDMEHRSGISQQEVEDFANRMDLISKAMKDIKDGTFDPLKCNIPGYKTPEQEELERKERVKREEERRKREEERKQKEKQEEHDNWWHKAELCYSMRDADKDEEKENKINKSEQWANRIVAAYKTRDANDYSLWNQWVPEDPVSLQEKAEREAELEKLRNREFENNNPEFCNQFKKDMEERQRSQEEKARTADRLKQKGNRLYKKKQYQDAIRSYMEALTAAPFNVAVLANIAQCYLRLDQLDDSIEFCTRTLYVDENYVKALSRRATAWHRQKKLKEAADDMRKVLALDTENVDIVEQHSIIVGDFEDSITNNELEAALNKRGKMKNGSLPSVSLGPSSIDELRFSLEIFKKMDEQTTADNSSTRVQDAWVAYDLVLPFMERNEHVRAKFRTSGAMDKLCGRILSAFNLPEGDEVDKSRQQAENLILSGMINCAAAAVADTPRNQVVMFRNVEFRKQILTFFGDLKPSSSWTIQSSVVRFLEQVVDSKSWRNAIIAADEVISSLLAALCFSNNLPSDERKSMKMATSSICFTLSSDTSGIQAFSSHGVECLAAITKALEMNSSTDLLRNVLGFLTNLSTDKILRKTFESDNCKDTRRNLVRVLLQIAQNGEPKDFTCSERALGTLLNLSFTENSQARHDLLDFGAVETVERILSQANPSSFNDSILVLSRTASLLCRLHSVCRTQDEVFDRLTSPGLLSELYTVCELASSSFGKKMATIPTELWQLCSQIWCHLGWCAHLPSVRAFLREKNAVSLLIQVIKLANSQNGYIRPSGETTACERLVGNIVKVLIAMQSDNDSGDSQVFRKKESLVVVVKALEELSDGLARKNVAILLAKLCQSDSHVKDTVRDLRGIEMMLSVSQSLKHRPTVLSRSALKS</sequence>
<dbReference type="SMART" id="SM00028">
    <property type="entry name" value="TPR"/>
    <property type="match status" value="3"/>
</dbReference>
<accession>A0A081AP64</accession>
<dbReference type="PROSITE" id="PS50005">
    <property type="entry name" value="TPR"/>
    <property type="match status" value="1"/>
</dbReference>
<keyword evidence="4 5" id="KW-0802">TPR repeat</keyword>
<protein>
    <submittedName>
        <fullName evidence="8">Uncharacterized protein</fullName>
    </submittedName>
</protein>
<dbReference type="GO" id="GO:0031072">
    <property type="term" value="F:heat shock protein binding"/>
    <property type="evidence" value="ECO:0007669"/>
    <property type="project" value="TreeGrafter"/>
</dbReference>
<dbReference type="SUPFAM" id="SSF48371">
    <property type="entry name" value="ARM repeat"/>
    <property type="match status" value="1"/>
</dbReference>
<dbReference type="InterPro" id="IPR019734">
    <property type="entry name" value="TPR_rpt"/>
</dbReference>
<evidence type="ECO:0000256" key="5">
    <source>
        <dbReference type="PROSITE-ProRule" id="PRU00339"/>
    </source>
</evidence>